<dbReference type="PANTHER" id="PTHR38782:SF1">
    <property type="entry name" value="SIGMA-E FACTOR REGULATORY PROTEIN RSEB"/>
    <property type="match status" value="1"/>
</dbReference>
<evidence type="ECO:0000256" key="2">
    <source>
        <dbReference type="ARBA" id="ARBA00008150"/>
    </source>
</evidence>
<dbReference type="InterPro" id="IPR033436">
    <property type="entry name" value="MucB/RseB_C"/>
</dbReference>
<dbReference type="Pfam" id="PF17188">
    <property type="entry name" value="MucB_RseB_C"/>
    <property type="match status" value="1"/>
</dbReference>
<feature type="domain" description="MucB/RseB N-terminal" evidence="5">
    <location>
        <begin position="20"/>
        <end position="189"/>
    </location>
</feature>
<sequence>MAWSQDTGAPGAEARARALDARSWLTRLHEAASQRNYHGTLVVSTATSVTSSRVTHFADGDQQYESVVALDGEARSMLRHNEVVHTVWPRARVAVVEQRDVRATFPAVVAGGDLRVLESYELRPLGVDRIAGYEAEVALLRARDGLRFSQRLWAERQTGLLLRADILAPNGQMLESAAFSELALGGKPRPAMILEPLRRLDGYRVVRPAVLPTSLDSEGWRLASLPSGFRQVQCAKRTLDPNGGPSAPVVLQSIYSDGLTHVSLFVEPFDSKRHQGEVVGSIGATHTLMTRRDDQWVTVMGDVPIDTLKQFATALERKR</sequence>
<comment type="similarity">
    <text evidence="2">Belongs to the RseB family.</text>
</comment>
<evidence type="ECO:0000313" key="8">
    <source>
        <dbReference type="Proteomes" id="UP001371218"/>
    </source>
</evidence>
<dbReference type="PANTHER" id="PTHR38782">
    <property type="match status" value="1"/>
</dbReference>
<evidence type="ECO:0000256" key="3">
    <source>
        <dbReference type="ARBA" id="ARBA00022729"/>
    </source>
</evidence>
<dbReference type="Proteomes" id="UP001371218">
    <property type="component" value="Unassembled WGS sequence"/>
</dbReference>
<comment type="subcellular location">
    <subcellularLocation>
        <location evidence="1">Periplasm</location>
    </subcellularLocation>
</comment>
<accession>A0ABU9BPD1</accession>
<evidence type="ECO:0000313" key="7">
    <source>
        <dbReference type="EMBL" id="MEK8031823.1"/>
    </source>
</evidence>
<dbReference type="InterPro" id="IPR038484">
    <property type="entry name" value="MucB/RseB_C_sf"/>
</dbReference>
<dbReference type="Gene3D" id="3.30.200.100">
    <property type="entry name" value="MucB/RseB, C-terminal domain"/>
    <property type="match status" value="1"/>
</dbReference>
<dbReference type="Gene3D" id="2.50.20.10">
    <property type="entry name" value="Lipoprotein localisation LolA/LolB/LppX"/>
    <property type="match status" value="1"/>
</dbReference>
<evidence type="ECO:0000259" key="5">
    <source>
        <dbReference type="Pfam" id="PF03888"/>
    </source>
</evidence>
<organism evidence="7 8">
    <name type="scientific">Ideonella lacteola</name>
    <dbReference type="NCBI Taxonomy" id="2984193"/>
    <lineage>
        <taxon>Bacteria</taxon>
        <taxon>Pseudomonadati</taxon>
        <taxon>Pseudomonadota</taxon>
        <taxon>Betaproteobacteria</taxon>
        <taxon>Burkholderiales</taxon>
        <taxon>Sphaerotilaceae</taxon>
        <taxon>Ideonella</taxon>
    </lineage>
</organism>
<dbReference type="CDD" id="cd16327">
    <property type="entry name" value="RseB"/>
    <property type="match status" value="1"/>
</dbReference>
<feature type="domain" description="MucB/RseB C-terminal" evidence="6">
    <location>
        <begin position="216"/>
        <end position="315"/>
    </location>
</feature>
<evidence type="ECO:0000256" key="1">
    <source>
        <dbReference type="ARBA" id="ARBA00004418"/>
    </source>
</evidence>
<protein>
    <submittedName>
        <fullName evidence="7">MucB/RseB C-terminal domain-containing protein</fullName>
    </submittedName>
</protein>
<reference evidence="7 8" key="1">
    <citation type="submission" date="2024-04" db="EMBL/GenBank/DDBJ databases">
        <title>Novel species of the genus Ideonella isolated from streams.</title>
        <authorList>
            <person name="Lu H."/>
        </authorList>
    </citation>
    <scope>NUCLEOTIDE SEQUENCE [LARGE SCALE GENOMIC DNA]</scope>
    <source>
        <strain evidence="7 8">DXS29W</strain>
    </source>
</reference>
<evidence type="ECO:0000256" key="4">
    <source>
        <dbReference type="ARBA" id="ARBA00022764"/>
    </source>
</evidence>
<comment type="caution">
    <text evidence="7">The sequence shown here is derived from an EMBL/GenBank/DDBJ whole genome shotgun (WGS) entry which is preliminary data.</text>
</comment>
<name>A0ABU9BPD1_9BURK</name>
<evidence type="ECO:0000259" key="6">
    <source>
        <dbReference type="Pfam" id="PF17188"/>
    </source>
</evidence>
<gene>
    <name evidence="7" type="ORF">AACH06_13430</name>
</gene>
<dbReference type="Pfam" id="PF03888">
    <property type="entry name" value="MucB_RseB"/>
    <property type="match status" value="1"/>
</dbReference>
<keyword evidence="3" id="KW-0732">Signal</keyword>
<dbReference type="InterPro" id="IPR033434">
    <property type="entry name" value="MucB/RseB_N"/>
</dbReference>
<keyword evidence="8" id="KW-1185">Reference proteome</keyword>
<proteinExistence type="inferred from homology"/>
<dbReference type="PIRSF" id="PIRSF005427">
    <property type="entry name" value="RseB"/>
    <property type="match status" value="1"/>
</dbReference>
<dbReference type="InterPro" id="IPR005588">
    <property type="entry name" value="MucB_RseB"/>
</dbReference>
<dbReference type="RefSeq" id="WP_341426224.1">
    <property type="nucleotide sequence ID" value="NZ_JBBUTG010000007.1"/>
</dbReference>
<dbReference type="EMBL" id="JBBUTG010000007">
    <property type="protein sequence ID" value="MEK8031823.1"/>
    <property type="molecule type" value="Genomic_DNA"/>
</dbReference>
<keyword evidence="4" id="KW-0574">Periplasm</keyword>